<name>A0ABR7D855_9CLOT</name>
<dbReference type="RefSeq" id="WP_186859109.1">
    <property type="nucleotide sequence ID" value="NZ_JACOOO010000001.1"/>
</dbReference>
<sequence length="60" mass="7380">MIIRCPECNKLLFKIKLNGYLRYEIKCPKCNKVVVTSLERNEYNIKNYRRRFGGRPWKRE</sequence>
<gene>
    <name evidence="1" type="ORF">H8S20_01495</name>
</gene>
<organism evidence="1 2">
    <name type="scientific">Clostridium hominis</name>
    <dbReference type="NCBI Taxonomy" id="2763036"/>
    <lineage>
        <taxon>Bacteria</taxon>
        <taxon>Bacillati</taxon>
        <taxon>Bacillota</taxon>
        <taxon>Clostridia</taxon>
        <taxon>Eubacteriales</taxon>
        <taxon>Clostridiaceae</taxon>
        <taxon>Clostridium</taxon>
    </lineage>
</organism>
<dbReference type="EMBL" id="JACOOO010000001">
    <property type="protein sequence ID" value="MBC5627561.1"/>
    <property type="molecule type" value="Genomic_DNA"/>
</dbReference>
<evidence type="ECO:0008006" key="3">
    <source>
        <dbReference type="Google" id="ProtNLM"/>
    </source>
</evidence>
<proteinExistence type="predicted"/>
<protein>
    <recommendedName>
        <fullName evidence="3">Com family DNA-binding transcriptional regulator</fullName>
    </recommendedName>
</protein>
<accession>A0ABR7D855</accession>
<evidence type="ECO:0000313" key="1">
    <source>
        <dbReference type="EMBL" id="MBC5627561.1"/>
    </source>
</evidence>
<keyword evidence="2" id="KW-1185">Reference proteome</keyword>
<dbReference type="Proteomes" id="UP000596929">
    <property type="component" value="Unassembled WGS sequence"/>
</dbReference>
<reference evidence="1 2" key="1">
    <citation type="submission" date="2020-08" db="EMBL/GenBank/DDBJ databases">
        <title>Genome public.</title>
        <authorList>
            <person name="Liu C."/>
            <person name="Sun Q."/>
        </authorList>
    </citation>
    <scope>NUCLEOTIDE SEQUENCE [LARGE SCALE GENOMIC DNA]</scope>
    <source>
        <strain evidence="1 2">NSJ-6</strain>
    </source>
</reference>
<comment type="caution">
    <text evidence="1">The sequence shown here is derived from an EMBL/GenBank/DDBJ whole genome shotgun (WGS) entry which is preliminary data.</text>
</comment>
<evidence type="ECO:0000313" key="2">
    <source>
        <dbReference type="Proteomes" id="UP000596929"/>
    </source>
</evidence>